<sequence>MSVSDEQLKQSVEKKDHYHPLDISKSEIRLLSFEDTAEYGSIHLGLYYVSLNDWKPEYVSFCDQNASTMGSFQLSEAWSDRLEFTLATTRREIYDTIARFTWGDYICLSYTWGDYTGEKVTVFLDGVATAVNKHLEAALRDLRESYECRLSMKVWVDALCINQADIVDRNTHVSRVKDIFGGAFSVTVWTKEREDLQVLGLRPPGERLILCEVVLREYGRQVLEELLGVRERDWGEAHDEDEQLMELVEDIDVLAFDQYHQAGSDDEDELGFGKLHLRDIVRVELMLLFRKKYWSRLWIIQELAVSPTTSTVHWGESTFHLSTLQAVGEIVLTHSKSEQSSNSEIWKELKPRLDLLAFISTWRALENTPADTGHSLNSTSIQELKLLAQHATCSLAHDKVYGLLGLFPASVSSAVTIDYGREPTDVIAEFSSTVPGWTHQP</sequence>
<dbReference type="PANTHER" id="PTHR24148:SF64">
    <property type="entry name" value="HETEROKARYON INCOMPATIBILITY DOMAIN-CONTAINING PROTEIN"/>
    <property type="match status" value="1"/>
</dbReference>
<dbReference type="Proteomes" id="UP000293360">
    <property type="component" value="Unassembled WGS sequence"/>
</dbReference>
<reference evidence="2 3" key="1">
    <citation type="submission" date="2018-06" db="EMBL/GenBank/DDBJ databases">
        <title>Complete Genomes of Monosporascus.</title>
        <authorList>
            <person name="Robinson A.J."/>
            <person name="Natvig D.O."/>
        </authorList>
    </citation>
    <scope>NUCLEOTIDE SEQUENCE [LARGE SCALE GENOMIC DNA]</scope>
    <source>
        <strain evidence="2 3">CBS 110550</strain>
    </source>
</reference>
<dbReference type="InterPro" id="IPR052895">
    <property type="entry name" value="HetReg/Transcr_Mod"/>
</dbReference>
<evidence type="ECO:0000313" key="2">
    <source>
        <dbReference type="EMBL" id="RYP09070.1"/>
    </source>
</evidence>
<dbReference type="EMBL" id="QJNU01000047">
    <property type="protein sequence ID" value="RYP09070.1"/>
    <property type="molecule type" value="Genomic_DNA"/>
</dbReference>
<accession>A0A4Q4TTZ8</accession>
<keyword evidence="3" id="KW-1185">Reference proteome</keyword>
<comment type="caution">
    <text evidence="2">The sequence shown here is derived from an EMBL/GenBank/DDBJ whole genome shotgun (WGS) entry which is preliminary data.</text>
</comment>
<feature type="domain" description="Heterokaryon incompatibility" evidence="1">
    <location>
        <begin position="105"/>
        <end position="302"/>
    </location>
</feature>
<dbReference type="InterPro" id="IPR010730">
    <property type="entry name" value="HET"/>
</dbReference>
<evidence type="ECO:0000313" key="3">
    <source>
        <dbReference type="Proteomes" id="UP000293360"/>
    </source>
</evidence>
<gene>
    <name evidence="2" type="ORF">DL764_001491</name>
</gene>
<evidence type="ECO:0000259" key="1">
    <source>
        <dbReference type="Pfam" id="PF06985"/>
    </source>
</evidence>
<dbReference type="PANTHER" id="PTHR24148">
    <property type="entry name" value="ANKYRIN REPEAT DOMAIN-CONTAINING PROTEIN 39 HOMOLOG-RELATED"/>
    <property type="match status" value="1"/>
</dbReference>
<protein>
    <recommendedName>
        <fullName evidence="1">Heterokaryon incompatibility domain-containing protein</fullName>
    </recommendedName>
</protein>
<dbReference type="AlphaFoldDB" id="A0A4Q4TTZ8"/>
<dbReference type="OrthoDB" id="265717at2759"/>
<proteinExistence type="predicted"/>
<dbReference type="Pfam" id="PF06985">
    <property type="entry name" value="HET"/>
    <property type="match status" value="1"/>
</dbReference>
<dbReference type="STRING" id="155417.A0A4Q4TTZ8"/>
<name>A0A4Q4TTZ8_9PEZI</name>
<organism evidence="2 3">
    <name type="scientific">Monosporascus ibericus</name>
    <dbReference type="NCBI Taxonomy" id="155417"/>
    <lineage>
        <taxon>Eukaryota</taxon>
        <taxon>Fungi</taxon>
        <taxon>Dikarya</taxon>
        <taxon>Ascomycota</taxon>
        <taxon>Pezizomycotina</taxon>
        <taxon>Sordariomycetes</taxon>
        <taxon>Xylariomycetidae</taxon>
        <taxon>Xylariales</taxon>
        <taxon>Xylariales incertae sedis</taxon>
        <taxon>Monosporascus</taxon>
    </lineage>
</organism>